<dbReference type="InterPro" id="IPR032675">
    <property type="entry name" value="LRR_dom_sf"/>
</dbReference>
<dbReference type="EMBL" id="BLAL01000244">
    <property type="protein sequence ID" value="GES95810.1"/>
    <property type="molecule type" value="Genomic_DNA"/>
</dbReference>
<dbReference type="SUPFAM" id="SSF52047">
    <property type="entry name" value="RNI-like"/>
    <property type="match status" value="1"/>
</dbReference>
<dbReference type="AlphaFoldDB" id="A0A2Z6RA28"/>
<comment type="caution">
    <text evidence="1">The sequence shown here is derived from an EMBL/GenBank/DDBJ whole genome shotgun (WGS) entry which is preliminary data.</text>
</comment>
<dbReference type="Gene3D" id="3.80.10.10">
    <property type="entry name" value="Ribonuclease Inhibitor"/>
    <property type="match status" value="1"/>
</dbReference>
<name>A0A2Z6RA28_9GLOM</name>
<dbReference type="EMBL" id="BEXD01002624">
    <property type="protein sequence ID" value="GBB98910.1"/>
    <property type="molecule type" value="Genomic_DNA"/>
</dbReference>
<proteinExistence type="predicted"/>
<dbReference type="Proteomes" id="UP000247702">
    <property type="component" value="Unassembled WGS sequence"/>
</dbReference>
<protein>
    <recommendedName>
        <fullName evidence="4">F-box domain-containing protein</fullName>
    </recommendedName>
</protein>
<keyword evidence="3" id="KW-1185">Reference proteome</keyword>
<dbReference type="Proteomes" id="UP000615446">
    <property type="component" value="Unassembled WGS sequence"/>
</dbReference>
<evidence type="ECO:0000313" key="2">
    <source>
        <dbReference type="EMBL" id="GES95810.1"/>
    </source>
</evidence>
<sequence>MASKLYPDVLNHIFEYNRDDINTLHSILLVNRFWAKVVVNLLWENPFRYAHIQVKLHNHYIYKTYDKLLNIYRHFINDNNTLLFDYPSFLKILDWKYLRCEDDGVQLFNMFIRKSTKITTLKINNLNRGIEKYFTRDEEILRCVKSLSHIKTLKINNKIPSYWYLEIFSDIFNDLNSLSVDCYITDDNFLGLSEFIQAQKNLKILIIRNFFPLINEGLKAQSNSIKYIKLANNRFKGDANTLTSLKYCLSLETLEFSFWNLRKNDCQILSKISFPNLKSLIFDHSKINYEDLINIIKINGSNLNYLCLTNLNFLWSVETNSIELNLIEISKIIKQFCSKLSIFKLQTYWEHNSIIYFFHDIIINLDLFILEFLKSSKPLLEFKAPINLDSILSKIEELK</sequence>
<gene>
    <name evidence="2" type="ORF">RCL2_002247400</name>
    <name evidence="1" type="ORF">RclHR1_03360007</name>
</gene>
<organism evidence="1 3">
    <name type="scientific">Rhizophagus clarus</name>
    <dbReference type="NCBI Taxonomy" id="94130"/>
    <lineage>
        <taxon>Eukaryota</taxon>
        <taxon>Fungi</taxon>
        <taxon>Fungi incertae sedis</taxon>
        <taxon>Mucoromycota</taxon>
        <taxon>Glomeromycotina</taxon>
        <taxon>Glomeromycetes</taxon>
        <taxon>Glomerales</taxon>
        <taxon>Glomeraceae</taxon>
        <taxon>Rhizophagus</taxon>
    </lineage>
</organism>
<accession>A0A2Z6RA28</accession>
<reference evidence="1 3" key="1">
    <citation type="submission" date="2017-11" db="EMBL/GenBank/DDBJ databases">
        <title>The genome of Rhizophagus clarus HR1 reveals common genetic basis of auxotrophy among arbuscular mycorrhizal fungi.</title>
        <authorList>
            <person name="Kobayashi Y."/>
        </authorList>
    </citation>
    <scope>NUCLEOTIDE SEQUENCE [LARGE SCALE GENOMIC DNA]</scope>
    <source>
        <strain evidence="1 3">HR1</strain>
    </source>
</reference>
<evidence type="ECO:0008006" key="4">
    <source>
        <dbReference type="Google" id="ProtNLM"/>
    </source>
</evidence>
<evidence type="ECO:0000313" key="1">
    <source>
        <dbReference type="EMBL" id="GBB98910.1"/>
    </source>
</evidence>
<reference evidence="2" key="2">
    <citation type="submission" date="2019-10" db="EMBL/GenBank/DDBJ databases">
        <title>Conservation and host-specific expression of non-tandemly repeated heterogenous ribosome RNA gene in arbuscular mycorrhizal fungi.</title>
        <authorList>
            <person name="Maeda T."/>
            <person name="Kobayashi Y."/>
            <person name="Nakagawa T."/>
            <person name="Ezawa T."/>
            <person name="Yamaguchi K."/>
            <person name="Bino T."/>
            <person name="Nishimoto Y."/>
            <person name="Shigenobu S."/>
            <person name="Kawaguchi M."/>
        </authorList>
    </citation>
    <scope>NUCLEOTIDE SEQUENCE</scope>
    <source>
        <strain evidence="2">HR1</strain>
    </source>
</reference>
<dbReference type="OrthoDB" id="2367191at2759"/>
<evidence type="ECO:0000313" key="3">
    <source>
        <dbReference type="Proteomes" id="UP000247702"/>
    </source>
</evidence>